<dbReference type="InterPro" id="IPR044855">
    <property type="entry name" value="CoA-Trfase_III_dom3_sf"/>
</dbReference>
<dbReference type="PANTHER" id="PTHR48228:SF5">
    <property type="entry name" value="ALPHA-METHYLACYL-COA RACEMASE"/>
    <property type="match status" value="1"/>
</dbReference>
<name>A0A1J9UX95_9BACI</name>
<dbReference type="Pfam" id="PF02515">
    <property type="entry name" value="CoA_transf_3"/>
    <property type="match status" value="1"/>
</dbReference>
<dbReference type="InterPro" id="IPR023606">
    <property type="entry name" value="CoA-Trfase_III_dom_1_sf"/>
</dbReference>
<dbReference type="Proteomes" id="UP000182788">
    <property type="component" value="Unassembled WGS sequence"/>
</dbReference>
<dbReference type="Gene3D" id="3.30.1540.10">
    <property type="entry name" value="formyl-coa transferase, domain 3"/>
    <property type="match status" value="1"/>
</dbReference>
<comment type="caution">
    <text evidence="1">The sequence shown here is derived from an EMBL/GenBank/DDBJ whole genome shotgun (WGS) entry which is preliminary data.</text>
</comment>
<dbReference type="EMBL" id="MAOI01000004">
    <property type="protein sequence ID" value="OJD82609.1"/>
    <property type="molecule type" value="Genomic_DNA"/>
</dbReference>
<organism evidence="1 2">
    <name type="scientific">Bacillus paramycoides</name>
    <dbReference type="NCBI Taxonomy" id="2026194"/>
    <lineage>
        <taxon>Bacteria</taxon>
        <taxon>Bacillati</taxon>
        <taxon>Bacillota</taxon>
        <taxon>Bacilli</taxon>
        <taxon>Bacillales</taxon>
        <taxon>Bacillaceae</taxon>
        <taxon>Bacillus</taxon>
        <taxon>Bacillus cereus group</taxon>
    </lineage>
</organism>
<dbReference type="InterPro" id="IPR050509">
    <property type="entry name" value="CoA-transferase_III"/>
</dbReference>
<dbReference type="AlphaFoldDB" id="A0A1J9UX95"/>
<dbReference type="GeneID" id="87589862"/>
<evidence type="ECO:0000313" key="1">
    <source>
        <dbReference type="EMBL" id="OJD82609.1"/>
    </source>
</evidence>
<dbReference type="PANTHER" id="PTHR48228">
    <property type="entry name" value="SUCCINYL-COA--D-CITRAMALATE COA-TRANSFERASE"/>
    <property type="match status" value="1"/>
</dbReference>
<proteinExistence type="predicted"/>
<reference evidence="1 2" key="1">
    <citation type="submission" date="2016-06" db="EMBL/GenBank/DDBJ databases">
        <title>First insights into the genetic diversity and population structure of in the Bacillus cereus group bacteria from diverse marine environments.</title>
        <authorList>
            <person name="Liu Y."/>
            <person name="Lai Q."/>
            <person name="Shao Z."/>
        </authorList>
    </citation>
    <scope>NUCLEOTIDE SEQUENCE [LARGE SCALE GENOMIC DNA]</scope>
    <source>
        <strain evidence="1 2">NH24A2</strain>
    </source>
</reference>
<sequence>MALLNSIKILDFSGLLPGPYATMMLADLGAEVLRVESPTRPDLVRNFYPKDGEESAAHGYLNRSKQSITLDLKKSDSVNLVKQLIQEYDIVLEQFRPGVMKRLGLGYEELREVNPNLIYCSLTGYGQNGPYRNRPGHDNNYMAISGVAGYSARKNSRPVPMGIQIADIAGGSLHTVIAILTAVIHRKETGEGQYIDVSMTDTTFALNALFGPGYLTSGIEPTPEKTVLNGGTFYDYYETKDGRYFSVGSLESPFRKLLCEAIGHPELIELGMSENEEDIITFKEIITKAFLSKTYKEWSVIFADLPACVEPVLKFSEACEHLQIKAREMIVEVPKPDGTSQRQIACPIKFSAYKPEYRFVGVKVGAHTEEILQKLKLKKENQIFDTISE</sequence>
<gene>
    <name evidence="1" type="ORF">BAU28_19715</name>
</gene>
<dbReference type="Gene3D" id="3.40.50.10540">
    <property type="entry name" value="Crotonobetainyl-coa:carnitine coa-transferase, domain 1"/>
    <property type="match status" value="2"/>
</dbReference>
<accession>A0A1J9UX95</accession>
<evidence type="ECO:0000313" key="2">
    <source>
        <dbReference type="Proteomes" id="UP000182788"/>
    </source>
</evidence>
<dbReference type="InterPro" id="IPR003673">
    <property type="entry name" value="CoA-Trfase_fam_III"/>
</dbReference>
<protein>
    <submittedName>
        <fullName evidence="1">Carnitine dehydratase</fullName>
    </submittedName>
</protein>
<dbReference type="RefSeq" id="WP_071717342.1">
    <property type="nucleotide sequence ID" value="NZ_CBCSHB010000018.1"/>
</dbReference>
<dbReference type="SUPFAM" id="SSF89796">
    <property type="entry name" value="CoA-transferase family III (CaiB/BaiF)"/>
    <property type="match status" value="1"/>
</dbReference>
<dbReference type="GO" id="GO:0003824">
    <property type="term" value="F:catalytic activity"/>
    <property type="evidence" value="ECO:0007669"/>
    <property type="project" value="InterPro"/>
</dbReference>